<dbReference type="Pfam" id="PF00646">
    <property type="entry name" value="F-box"/>
    <property type="match status" value="1"/>
</dbReference>
<gene>
    <name evidence="3" type="primary">LOC120254987</name>
</gene>
<evidence type="ECO:0000259" key="1">
    <source>
        <dbReference type="PROSITE" id="PS50181"/>
    </source>
</evidence>
<dbReference type="Pfam" id="PF07734">
    <property type="entry name" value="FBA_1"/>
    <property type="match status" value="1"/>
</dbReference>
<dbReference type="PROSITE" id="PS50181">
    <property type="entry name" value="FBOX"/>
    <property type="match status" value="1"/>
</dbReference>
<dbReference type="InterPro" id="IPR050796">
    <property type="entry name" value="SCF_F-box_component"/>
</dbReference>
<dbReference type="RefSeq" id="XP_039118855.1">
    <property type="nucleotide sequence ID" value="XM_039262921.1"/>
</dbReference>
<dbReference type="SUPFAM" id="SSF81383">
    <property type="entry name" value="F-box domain"/>
    <property type="match status" value="1"/>
</dbReference>
<accession>A0AB40AV99</accession>
<sequence>MVPEDCLMEILQWLPAKTLCKLKTVSKTFLKLISDPFIQTLHANHAKTGISIINITRSTTFEIIPIDHDVFSIPTESLLFLTKYSKKIMATLRGLIVFKSSLNDFRVLNPFTKNFSIISPPPGMLMHYMVLGLRSINDKDYEMICAINKISKSSGNPALEFWRYLSGDMSWEYLAEVDSIVRCIVLHLAVFLSGFVFWPVSFRLNITDGEYQGIVFDIERRRLQSVLLPEEFSRVRIRQIELSFTAWPDGSLCMIQNKMKERRIVIWLMRSPFSSQMEWIKVHEINLRDFGLKGKPSCHTMIRDELLVFSTNNSVRVYSFYEHSVKKVGRFKESQRDFVIPYVGTFSSMWKGRAINYEHGIATSFWFIMHNVFFFIEKKA</sequence>
<dbReference type="NCBIfam" id="TIGR01640">
    <property type="entry name" value="F_box_assoc_1"/>
    <property type="match status" value="1"/>
</dbReference>
<dbReference type="Proteomes" id="UP001515500">
    <property type="component" value="Unplaced"/>
</dbReference>
<dbReference type="InterPro" id="IPR001810">
    <property type="entry name" value="F-box_dom"/>
</dbReference>
<dbReference type="AlphaFoldDB" id="A0AB40AV99"/>
<dbReference type="Gene3D" id="1.20.1280.50">
    <property type="match status" value="1"/>
</dbReference>
<dbReference type="PANTHER" id="PTHR31672:SF13">
    <property type="entry name" value="F-BOX PROTEIN CPR30-LIKE"/>
    <property type="match status" value="1"/>
</dbReference>
<dbReference type="GeneID" id="120254987"/>
<evidence type="ECO:0000313" key="3">
    <source>
        <dbReference type="RefSeq" id="XP_039118855.1"/>
    </source>
</evidence>
<dbReference type="SMART" id="SM00256">
    <property type="entry name" value="FBOX"/>
    <property type="match status" value="1"/>
</dbReference>
<feature type="domain" description="F-box" evidence="1">
    <location>
        <begin position="1"/>
        <end position="41"/>
    </location>
</feature>
<proteinExistence type="predicted"/>
<dbReference type="InterPro" id="IPR036047">
    <property type="entry name" value="F-box-like_dom_sf"/>
</dbReference>
<keyword evidence="2" id="KW-1185">Reference proteome</keyword>
<dbReference type="PANTHER" id="PTHR31672">
    <property type="entry name" value="BNACNNG10540D PROTEIN"/>
    <property type="match status" value="1"/>
</dbReference>
<evidence type="ECO:0000313" key="2">
    <source>
        <dbReference type="Proteomes" id="UP001515500"/>
    </source>
</evidence>
<organism evidence="2 3">
    <name type="scientific">Dioscorea cayennensis subsp. rotundata</name>
    <name type="common">White Guinea yam</name>
    <name type="synonym">Dioscorea rotundata</name>
    <dbReference type="NCBI Taxonomy" id="55577"/>
    <lineage>
        <taxon>Eukaryota</taxon>
        <taxon>Viridiplantae</taxon>
        <taxon>Streptophyta</taxon>
        <taxon>Embryophyta</taxon>
        <taxon>Tracheophyta</taxon>
        <taxon>Spermatophyta</taxon>
        <taxon>Magnoliopsida</taxon>
        <taxon>Liliopsida</taxon>
        <taxon>Dioscoreales</taxon>
        <taxon>Dioscoreaceae</taxon>
        <taxon>Dioscorea</taxon>
    </lineage>
</organism>
<dbReference type="InterPro" id="IPR006527">
    <property type="entry name" value="F-box-assoc_dom_typ1"/>
</dbReference>
<reference evidence="3" key="1">
    <citation type="submission" date="2025-08" db="UniProtKB">
        <authorList>
            <consortium name="RefSeq"/>
        </authorList>
    </citation>
    <scope>IDENTIFICATION</scope>
</reference>
<name>A0AB40AV99_DIOCR</name>
<protein>
    <submittedName>
        <fullName evidence="3">Uncharacterized protein LOC120254987</fullName>
    </submittedName>
</protein>
<dbReference type="InterPro" id="IPR017451">
    <property type="entry name" value="F-box-assoc_interact_dom"/>
</dbReference>